<evidence type="ECO:0000313" key="2">
    <source>
        <dbReference type="Proteomes" id="UP000799537"/>
    </source>
</evidence>
<reference evidence="1" key="1">
    <citation type="journal article" date="2020" name="Stud. Mycol.">
        <title>101 Dothideomycetes genomes: a test case for predicting lifestyles and emergence of pathogens.</title>
        <authorList>
            <person name="Haridas S."/>
            <person name="Albert R."/>
            <person name="Binder M."/>
            <person name="Bloem J."/>
            <person name="Labutti K."/>
            <person name="Salamov A."/>
            <person name="Andreopoulos B."/>
            <person name="Baker S."/>
            <person name="Barry K."/>
            <person name="Bills G."/>
            <person name="Bluhm B."/>
            <person name="Cannon C."/>
            <person name="Castanera R."/>
            <person name="Culley D."/>
            <person name="Daum C."/>
            <person name="Ezra D."/>
            <person name="Gonzalez J."/>
            <person name="Henrissat B."/>
            <person name="Kuo A."/>
            <person name="Liang C."/>
            <person name="Lipzen A."/>
            <person name="Lutzoni F."/>
            <person name="Magnuson J."/>
            <person name="Mondo S."/>
            <person name="Nolan M."/>
            <person name="Ohm R."/>
            <person name="Pangilinan J."/>
            <person name="Park H.-J."/>
            <person name="Ramirez L."/>
            <person name="Alfaro M."/>
            <person name="Sun H."/>
            <person name="Tritt A."/>
            <person name="Yoshinaga Y."/>
            <person name="Zwiers L.-H."/>
            <person name="Turgeon B."/>
            <person name="Goodwin S."/>
            <person name="Spatafora J."/>
            <person name="Crous P."/>
            <person name="Grigoriev I."/>
        </authorList>
    </citation>
    <scope>NUCLEOTIDE SEQUENCE</scope>
    <source>
        <strain evidence="1">ATCC 36951</strain>
    </source>
</reference>
<evidence type="ECO:0000313" key="1">
    <source>
        <dbReference type="EMBL" id="KAF2169659.1"/>
    </source>
</evidence>
<dbReference type="RefSeq" id="XP_033670548.1">
    <property type="nucleotide sequence ID" value="XM_033805217.1"/>
</dbReference>
<dbReference type="EMBL" id="ML993587">
    <property type="protein sequence ID" value="KAF2169659.1"/>
    <property type="molecule type" value="Genomic_DNA"/>
</dbReference>
<protein>
    <recommendedName>
        <fullName evidence="3">Phosphatidylglycerol/phosphatidylinositol transfer protein</fullName>
    </recommendedName>
</protein>
<name>A0A6A6CV24_ZASCE</name>
<dbReference type="GeneID" id="54558489"/>
<keyword evidence="2" id="KW-1185">Reference proteome</keyword>
<organism evidence="1 2">
    <name type="scientific">Zasmidium cellare ATCC 36951</name>
    <dbReference type="NCBI Taxonomy" id="1080233"/>
    <lineage>
        <taxon>Eukaryota</taxon>
        <taxon>Fungi</taxon>
        <taxon>Dikarya</taxon>
        <taxon>Ascomycota</taxon>
        <taxon>Pezizomycotina</taxon>
        <taxon>Dothideomycetes</taxon>
        <taxon>Dothideomycetidae</taxon>
        <taxon>Mycosphaerellales</taxon>
        <taxon>Mycosphaerellaceae</taxon>
        <taxon>Zasmidium</taxon>
    </lineage>
</organism>
<dbReference type="Proteomes" id="UP000799537">
    <property type="component" value="Unassembled WGS sequence"/>
</dbReference>
<evidence type="ECO:0008006" key="3">
    <source>
        <dbReference type="Google" id="ProtNLM"/>
    </source>
</evidence>
<gene>
    <name evidence="1" type="ORF">M409DRAFT_20074</name>
</gene>
<proteinExistence type="predicted"/>
<dbReference type="AlphaFoldDB" id="A0A6A6CV24"/>
<sequence>MINGTLKEDISSNATVRVHLAKNGSKYEPLDFKWNFCHPLEEVRQEDGPRCPPKKGGVEITAHAFVWFVSEGNVLETTIEALTPGNETIACLYGELDVVR</sequence>
<accession>A0A6A6CV24</accession>